<evidence type="ECO:0000256" key="1">
    <source>
        <dbReference type="SAM" id="MobiDB-lite"/>
    </source>
</evidence>
<proteinExistence type="predicted"/>
<dbReference type="EMBL" id="PGCI01000852">
    <property type="protein sequence ID" value="PLW13442.1"/>
    <property type="molecule type" value="Genomic_DNA"/>
</dbReference>
<dbReference type="SUPFAM" id="SSF101391">
    <property type="entry name" value="Hsp90 co-chaperone CDC37"/>
    <property type="match status" value="1"/>
</dbReference>
<feature type="compositionally biased region" description="Polar residues" evidence="1">
    <location>
        <begin position="1"/>
        <end position="27"/>
    </location>
</feature>
<evidence type="ECO:0000313" key="3">
    <source>
        <dbReference type="EMBL" id="PLW13442.1"/>
    </source>
</evidence>
<feature type="domain" description="Cdc37 C-terminal" evidence="2">
    <location>
        <begin position="39"/>
        <end position="88"/>
    </location>
</feature>
<dbReference type="Pfam" id="PF08564">
    <property type="entry name" value="CDC37_C"/>
    <property type="match status" value="1"/>
</dbReference>
<dbReference type="InterPro" id="IPR013873">
    <property type="entry name" value="Cdc37_C"/>
</dbReference>
<sequence>MASVALASSRTQWSQNSDATEDQASSSDMEDGWTSLGGRWNTFVQLPETLQKALQAKQLHHLDRVIGGLDIPEAEEIFHALEQAGLLCFQ</sequence>
<evidence type="ECO:0000313" key="4">
    <source>
        <dbReference type="Proteomes" id="UP000235392"/>
    </source>
</evidence>
<accession>A0A2N5SJM2</accession>
<protein>
    <recommendedName>
        <fullName evidence="2">Cdc37 C-terminal domain-containing protein</fullName>
    </recommendedName>
</protein>
<feature type="region of interest" description="Disordered" evidence="1">
    <location>
        <begin position="1"/>
        <end position="33"/>
    </location>
</feature>
<gene>
    <name evidence="3" type="ORF">PCASD_20525</name>
</gene>
<organism evidence="3 4">
    <name type="scientific">Puccinia coronata f. sp. avenae</name>
    <dbReference type="NCBI Taxonomy" id="200324"/>
    <lineage>
        <taxon>Eukaryota</taxon>
        <taxon>Fungi</taxon>
        <taxon>Dikarya</taxon>
        <taxon>Basidiomycota</taxon>
        <taxon>Pucciniomycotina</taxon>
        <taxon>Pucciniomycetes</taxon>
        <taxon>Pucciniales</taxon>
        <taxon>Pucciniaceae</taxon>
        <taxon>Puccinia</taxon>
    </lineage>
</organism>
<dbReference type="Proteomes" id="UP000235392">
    <property type="component" value="Unassembled WGS sequence"/>
</dbReference>
<dbReference type="AlphaFoldDB" id="A0A2N5SJM2"/>
<comment type="caution">
    <text evidence="3">The sequence shown here is derived from an EMBL/GenBank/DDBJ whole genome shotgun (WGS) entry which is preliminary data.</text>
</comment>
<reference evidence="3 4" key="1">
    <citation type="submission" date="2017-11" db="EMBL/GenBank/DDBJ databases">
        <title>De novo assembly and phasing of dikaryotic genomes from two isolates of Puccinia coronata f. sp. avenae, the causal agent of oat crown rust.</title>
        <authorList>
            <person name="Miller M.E."/>
            <person name="Zhang Y."/>
            <person name="Omidvar V."/>
            <person name="Sperschneider J."/>
            <person name="Schwessinger B."/>
            <person name="Raley C."/>
            <person name="Palmer J.M."/>
            <person name="Garnica D."/>
            <person name="Upadhyaya N."/>
            <person name="Rathjen J."/>
            <person name="Taylor J.M."/>
            <person name="Park R.F."/>
            <person name="Dodds P.N."/>
            <person name="Hirsch C.D."/>
            <person name="Kianian S.F."/>
            <person name="Figueroa M."/>
        </authorList>
    </citation>
    <scope>NUCLEOTIDE SEQUENCE [LARGE SCALE GENOMIC DNA]</scope>
    <source>
        <strain evidence="3">12SD80</strain>
    </source>
</reference>
<name>A0A2N5SJM2_9BASI</name>
<evidence type="ECO:0000259" key="2">
    <source>
        <dbReference type="Pfam" id="PF08564"/>
    </source>
</evidence>